<dbReference type="PANTHER" id="PTHR11922">
    <property type="entry name" value="GMP SYNTHASE-RELATED"/>
    <property type="match status" value="1"/>
</dbReference>
<evidence type="ECO:0000313" key="6">
    <source>
        <dbReference type="EMBL" id="RRT38714.1"/>
    </source>
</evidence>
<keyword evidence="4" id="KW-0658">Purine biosynthesis</keyword>
<protein>
    <submittedName>
        <fullName evidence="6">Uncharacterized protein</fullName>
    </submittedName>
</protein>
<accession>A0A426XGX3</accession>
<dbReference type="GO" id="GO:0005829">
    <property type="term" value="C:cytosol"/>
    <property type="evidence" value="ECO:0007669"/>
    <property type="project" value="TreeGrafter"/>
</dbReference>
<dbReference type="GO" id="GO:0005524">
    <property type="term" value="F:ATP binding"/>
    <property type="evidence" value="ECO:0007669"/>
    <property type="project" value="UniProtKB-KW"/>
</dbReference>
<keyword evidence="5" id="KW-0067">ATP-binding</keyword>
<evidence type="ECO:0000256" key="3">
    <source>
        <dbReference type="ARBA" id="ARBA00022749"/>
    </source>
</evidence>
<evidence type="ECO:0000256" key="1">
    <source>
        <dbReference type="ARBA" id="ARBA00022598"/>
    </source>
</evidence>
<evidence type="ECO:0000256" key="2">
    <source>
        <dbReference type="ARBA" id="ARBA00022741"/>
    </source>
</evidence>
<dbReference type="PANTHER" id="PTHR11922:SF2">
    <property type="entry name" value="GMP SYNTHASE [GLUTAMINE-HYDROLYZING]"/>
    <property type="match status" value="1"/>
</dbReference>
<dbReference type="AlphaFoldDB" id="A0A426XGX3"/>
<keyword evidence="3" id="KW-0332">GMP biosynthesis</keyword>
<dbReference type="EMBL" id="AMZH03020937">
    <property type="protein sequence ID" value="RRT38714.1"/>
    <property type="molecule type" value="Genomic_DNA"/>
</dbReference>
<sequence length="166" mass="18694">MESIVKSKASGCGTPGGTGILVLILDYGFPYTHLITRRIRQLSVSLPLRLRDLHPRLRCQAEISRRHPLWRPRLRPRRRSPLVPRRIHRLIVQKLGEKVAVGERQEYGKMEMAVADGDWGLYGSEAIDGYQIVWMSLGDAAVKLSEGFSVVARSLQGSVAMIENYS</sequence>
<dbReference type="Proteomes" id="UP000287651">
    <property type="component" value="Unassembled WGS sequence"/>
</dbReference>
<reference evidence="6 7" key="1">
    <citation type="journal article" date="2014" name="Agronomy (Basel)">
        <title>A Draft Genome Sequence for Ensete ventricosum, the Drought-Tolerant Tree Against Hunger.</title>
        <authorList>
            <person name="Harrison J."/>
            <person name="Moore K.A."/>
            <person name="Paszkiewicz K."/>
            <person name="Jones T."/>
            <person name="Grant M."/>
            <person name="Ambacheew D."/>
            <person name="Muzemil S."/>
            <person name="Studholme D.J."/>
        </authorList>
    </citation>
    <scope>NUCLEOTIDE SEQUENCE [LARGE SCALE GENOMIC DNA]</scope>
</reference>
<keyword evidence="1" id="KW-0436">Ligase</keyword>
<keyword evidence="2" id="KW-0547">Nucleotide-binding</keyword>
<evidence type="ECO:0000256" key="4">
    <source>
        <dbReference type="ARBA" id="ARBA00022755"/>
    </source>
</evidence>
<organism evidence="6 7">
    <name type="scientific">Ensete ventricosum</name>
    <name type="common">Abyssinian banana</name>
    <name type="synonym">Musa ensete</name>
    <dbReference type="NCBI Taxonomy" id="4639"/>
    <lineage>
        <taxon>Eukaryota</taxon>
        <taxon>Viridiplantae</taxon>
        <taxon>Streptophyta</taxon>
        <taxon>Embryophyta</taxon>
        <taxon>Tracheophyta</taxon>
        <taxon>Spermatophyta</taxon>
        <taxon>Magnoliopsida</taxon>
        <taxon>Liliopsida</taxon>
        <taxon>Zingiberales</taxon>
        <taxon>Musaceae</taxon>
        <taxon>Ensete</taxon>
    </lineage>
</organism>
<evidence type="ECO:0000313" key="7">
    <source>
        <dbReference type="Proteomes" id="UP000287651"/>
    </source>
</evidence>
<proteinExistence type="predicted"/>
<dbReference type="GO" id="GO:0003921">
    <property type="term" value="F:GMP synthase activity"/>
    <property type="evidence" value="ECO:0007669"/>
    <property type="project" value="TreeGrafter"/>
</dbReference>
<name>A0A426XGX3_ENSVE</name>
<comment type="caution">
    <text evidence="6">The sequence shown here is derived from an EMBL/GenBank/DDBJ whole genome shotgun (WGS) entry which is preliminary data.</text>
</comment>
<gene>
    <name evidence="6" type="ORF">B296_00047437</name>
</gene>
<evidence type="ECO:0000256" key="5">
    <source>
        <dbReference type="ARBA" id="ARBA00022840"/>
    </source>
</evidence>